<reference evidence="6 7" key="1">
    <citation type="submission" date="2019-10" db="EMBL/GenBank/DDBJ databases">
        <authorList>
            <person name="Palmer J.M."/>
        </authorList>
    </citation>
    <scope>NUCLEOTIDE SEQUENCE [LARGE SCALE GENOMIC DNA]</scope>
    <source>
        <strain evidence="6 7">TWF694</strain>
    </source>
</reference>
<dbReference type="InterPro" id="IPR002035">
    <property type="entry name" value="VWF_A"/>
</dbReference>
<dbReference type="InterPro" id="IPR013083">
    <property type="entry name" value="Znf_RING/FYVE/PHD"/>
</dbReference>
<keyword evidence="2" id="KW-0413">Isomerase</keyword>
<feature type="compositionally biased region" description="Low complexity" evidence="3">
    <location>
        <begin position="93"/>
        <end position="102"/>
    </location>
</feature>
<evidence type="ECO:0000256" key="3">
    <source>
        <dbReference type="SAM" id="MobiDB-lite"/>
    </source>
</evidence>
<dbReference type="Gene3D" id="3.10.110.10">
    <property type="entry name" value="Ubiquitin Conjugating Enzyme"/>
    <property type="match status" value="1"/>
</dbReference>
<evidence type="ECO:0000256" key="1">
    <source>
        <dbReference type="ARBA" id="ARBA00013194"/>
    </source>
</evidence>
<comment type="caution">
    <text evidence="6">The sequence shown here is derived from an EMBL/GenBank/DDBJ whole genome shotgun (WGS) entry which is preliminary data.</text>
</comment>
<dbReference type="SUPFAM" id="SSF57850">
    <property type="entry name" value="RING/U-box"/>
    <property type="match status" value="1"/>
</dbReference>
<dbReference type="PROSITE" id="PS51698">
    <property type="entry name" value="U_BOX"/>
    <property type="match status" value="1"/>
</dbReference>
<evidence type="ECO:0000313" key="6">
    <source>
        <dbReference type="EMBL" id="KAK6523109.1"/>
    </source>
</evidence>
<proteinExistence type="predicted"/>
<dbReference type="SUPFAM" id="SSF54495">
    <property type="entry name" value="UBC-like"/>
    <property type="match status" value="1"/>
</dbReference>
<keyword evidence="7" id="KW-1185">Reference proteome</keyword>
<dbReference type="PANTHER" id="PTHR24068">
    <property type="entry name" value="UBIQUITIN-CONJUGATING ENZYME E2"/>
    <property type="match status" value="1"/>
</dbReference>
<dbReference type="InterPro" id="IPR003613">
    <property type="entry name" value="Ubox_domain"/>
</dbReference>
<dbReference type="GO" id="GO:0003755">
    <property type="term" value="F:peptidyl-prolyl cis-trans isomerase activity"/>
    <property type="evidence" value="ECO:0007669"/>
    <property type="project" value="UniProtKB-KW"/>
</dbReference>
<dbReference type="Pfam" id="PF00179">
    <property type="entry name" value="UQ_con"/>
    <property type="match status" value="1"/>
</dbReference>
<dbReference type="PROSITE" id="PS50127">
    <property type="entry name" value="UBC_2"/>
    <property type="match status" value="1"/>
</dbReference>
<name>A0AAV9WQZ3_9PEZI</name>
<dbReference type="CDD" id="cd00198">
    <property type="entry name" value="vWFA"/>
    <property type="match status" value="1"/>
</dbReference>
<dbReference type="EC" id="5.2.1.8" evidence="1"/>
<dbReference type="SMART" id="SM00504">
    <property type="entry name" value="Ubox"/>
    <property type="match status" value="1"/>
</dbReference>
<evidence type="ECO:0000259" key="4">
    <source>
        <dbReference type="PROSITE" id="PS50127"/>
    </source>
</evidence>
<dbReference type="InterPro" id="IPR036465">
    <property type="entry name" value="vWFA_dom_sf"/>
</dbReference>
<evidence type="ECO:0000256" key="2">
    <source>
        <dbReference type="ARBA" id="ARBA00023110"/>
    </source>
</evidence>
<dbReference type="GO" id="GO:0016567">
    <property type="term" value="P:protein ubiquitination"/>
    <property type="evidence" value="ECO:0007669"/>
    <property type="project" value="InterPro"/>
</dbReference>
<feature type="domain" description="UBC core" evidence="4">
    <location>
        <begin position="1416"/>
        <end position="1545"/>
    </location>
</feature>
<dbReference type="GO" id="GO:0004842">
    <property type="term" value="F:ubiquitin-protein transferase activity"/>
    <property type="evidence" value="ECO:0007669"/>
    <property type="project" value="InterPro"/>
</dbReference>
<dbReference type="Proteomes" id="UP001365542">
    <property type="component" value="Unassembled WGS sequence"/>
</dbReference>
<dbReference type="EMBL" id="JAVHJO010000019">
    <property type="protein sequence ID" value="KAK6523109.1"/>
    <property type="molecule type" value="Genomic_DNA"/>
</dbReference>
<feature type="compositionally biased region" description="Polar residues" evidence="3">
    <location>
        <begin position="142"/>
        <end position="169"/>
    </location>
</feature>
<evidence type="ECO:0000259" key="5">
    <source>
        <dbReference type="PROSITE" id="PS51698"/>
    </source>
</evidence>
<feature type="compositionally biased region" description="Basic residues" evidence="3">
    <location>
        <begin position="103"/>
        <end position="119"/>
    </location>
</feature>
<gene>
    <name evidence="6" type="ORF">TWF694_006007</name>
</gene>
<dbReference type="Pfam" id="PF04564">
    <property type="entry name" value="U-box"/>
    <property type="match status" value="1"/>
</dbReference>
<dbReference type="SUPFAM" id="SSF53300">
    <property type="entry name" value="vWA-like"/>
    <property type="match status" value="1"/>
</dbReference>
<dbReference type="InterPro" id="IPR000608">
    <property type="entry name" value="UBC"/>
</dbReference>
<dbReference type="Gene3D" id="3.40.50.410">
    <property type="entry name" value="von Willebrand factor, type A domain"/>
    <property type="match status" value="1"/>
</dbReference>
<dbReference type="InterPro" id="IPR016135">
    <property type="entry name" value="UBQ-conjugating_enzyme/RWD"/>
</dbReference>
<sequence length="1545" mass="173741">MKRYRVHAISGDELLLTLLIPFPETSTVGELRQELVNRVQRQNISFPDREPEIRHCAVDGPVLDSLDILQDVLRPEDGESVYAISAVAESATSSMVSSSRSSRSSRKSNTHRRSRRHGNSKTIEGTIRLPHKPGTQHEGTRSPVSRLSTQSDDISTYSSTARESDSSGYIPSRLPLYRGSSDFSSCFDILEGASDSSTTTLRPQSSSETIRIPRRPVNNPFRVRIITPKLARQGVGNISPIDTVFSSRSCIQDIRLKVFEEMNVSTENSTDTIDIYIQDVQIETPQYDINLSDLGIEECLVNGVLDVFVIVRPKTEKGGIQGLALLRRLGQTDRGCAAFLACFRVFNANIKTSKIDEPRQDGILRAFYHITQFFPILRIVRALMGGYTVGEAEVSLLALCFAELLHEMLDSDTGIKATGGDPHRIFEGSRLIFAYILDLATQIQQSSPANATTQLLSAYRTIDCMDAIGRQRIYDPVQTTTGIVSRNVLAERSNIHENGTVPAIVRRILLLSDTDCEEYSYFDYNGAIAACARSQEINSRLITDLGYLSNVCFANGLSVLQPANLNGVVEPPCLTWNSDGLLAVFLGHAACALPGRDLDIWLPVAGNIVTIDAAIFTQMLQPIIESRERDGTMVFEESGPPAGRKETDPSELIIFAVDCSRSMNISSEFLVNKEGNKADPREGAATITCNMVSRALKLVPDTPTSVKKRQLLLNHPSFNDMIAIVQAHEPAAKSVIDFLISLENRRLGHLYQRREEKKATLTDPYFKNLDASLFPEIRDAFRLVTGLDSGRSESTRILKELTREGQRQDGTARYSEYEKYANDLEMSFFRTEDFKWNSRQANIEQGYQTAVQKLHSMSYSPIPHDCICPINHSIFEDPVSPSDGFVYERSAIRSWLETFEKKPTSPMTGVNLENIANNLRSHLPTKQKVLAWIRADDIIKPYGDIDVSSTIEVTFRTQLGLQGMFNPNLQFKRHVPMTLSTENLYRIAYRGLKGEDKEFGLACDIKHLARPREDTTKKSICLIPDGTELKDIGIGHLCIIDVVDRLEYYRLASESNQTLVKLYNKQENFVFSFWHSMSQTLRMSEILMKIWRHRAEKYRFASSLLKDQKIKDRKPNFTIWYAMRRDDDGILSGNKTKSWHNVEEMAGLESTGCLEEEDLVSKHPYRGGQKVFKLFYSRYESNTLTRLDVSKEIFSNFINRTIAYNYATHCGLLPFNSTIKIAISQSITFDLEAFRGTVMNMSTGGNTPLWDALVIAIDELNKVGANLPNAKKRIICLSDGADTSSSFNSCVVLERARESEVVIDCFCIGSAPIDLVWVCHNTGGYKFNPKNMEESMGVVELEPVLSVLERPNLCPFEIQDSQLAIVTSCSRDSYPQRKKHANMHDIFTKIEYLDETGRPKNASRPAGNFPMLLGNTRVNRILSEIRRIASNPHPYYDVYVSDENIGFWKIIMQGPSQSAYSIGAFSLYLDMDESYPLFAPKARFITPMLHPNINKHGKICHSIFDRNWTTNTTNVQVLQSIFTLLSVPETTDAMYLQTKILSPKA</sequence>
<keyword evidence="2" id="KW-0697">Rotamase</keyword>
<protein>
    <recommendedName>
        <fullName evidence="1">peptidylprolyl isomerase</fullName>
        <ecNumber evidence="1">5.2.1.8</ecNumber>
    </recommendedName>
</protein>
<feature type="domain" description="U-box" evidence="5">
    <location>
        <begin position="861"/>
        <end position="909"/>
    </location>
</feature>
<dbReference type="CDD" id="cd16655">
    <property type="entry name" value="RING-Ubox_WDSUB1-like"/>
    <property type="match status" value="1"/>
</dbReference>
<dbReference type="SMART" id="SM00212">
    <property type="entry name" value="UBCc"/>
    <property type="match status" value="1"/>
</dbReference>
<evidence type="ECO:0000313" key="7">
    <source>
        <dbReference type="Proteomes" id="UP001365542"/>
    </source>
</evidence>
<dbReference type="Gene3D" id="3.30.40.10">
    <property type="entry name" value="Zinc/RING finger domain, C3HC4 (zinc finger)"/>
    <property type="match status" value="1"/>
</dbReference>
<accession>A0AAV9WQZ3</accession>
<feature type="region of interest" description="Disordered" evidence="3">
    <location>
        <begin position="93"/>
        <end position="173"/>
    </location>
</feature>
<organism evidence="6 7">
    <name type="scientific">Orbilia ellipsospora</name>
    <dbReference type="NCBI Taxonomy" id="2528407"/>
    <lineage>
        <taxon>Eukaryota</taxon>
        <taxon>Fungi</taxon>
        <taxon>Dikarya</taxon>
        <taxon>Ascomycota</taxon>
        <taxon>Pezizomycotina</taxon>
        <taxon>Orbiliomycetes</taxon>
        <taxon>Orbiliales</taxon>
        <taxon>Orbiliaceae</taxon>
        <taxon>Orbilia</taxon>
    </lineage>
</organism>
<dbReference type="Pfam" id="PF00092">
    <property type="entry name" value="VWA"/>
    <property type="match status" value="1"/>
</dbReference>